<keyword evidence="2" id="KW-1185">Reference proteome</keyword>
<sequence length="744" mass="84657">MLTASPAPQLVSKSYTRTARLIARYLYQIIVGCGDAACTRTYCKSFKLQAAFGNKSLRKQAVVSLAMEIASLRGETQLCRGYELDKELPAAAAQLVNERDPLRSSVFTQDPPPARPIAAFWKKGSSLTEMIPEELQTTLPDLQAQFSMIKPALLHDRNVFSVRSLVNLLNGFITSIEHGRSAVTDSSVFREFLTRIVETTDMSVWRFLNIQLEPKTPSADALYPRVLAIKTLQSWGPNSKSAPRSFFSRLKHIIQNPRTKIPGYKYYQFEVLPRHKLPPSALDVFTTNWSLVKTNFSPKHDAPFEAFFNLPTLVSFEDRATMVRYLCFRRMEAAAKQVDLVAQTTCTIANMAEPEEDMVFKITSRRSTPNLYRTFLLRLPRIDMTAKAMGLLSKIPNWEVLFMPLKIEFDGGEIGVDVGGVQVEFFDQVGREFMTPELSLMEYDEEFNVPWINDQFASHAWKYVGVIFGLAVHNGCTLPVDLPPVFYKLLILGTRSGEFSIDNFRRHDITLEDFAQAFPATARSLRNLKQLSRKDFEVVDLQFVCTFYSPTIKNDYNIKLPSFGKYPNNAVTIDNVDIYICEYMIARLCLTNEKFVHFCTSLNFFLPFRALHAFRPLELKHLIEGRPLKGQFVKVLRKLTTYDVYDRNSPPVRMFWQLLETRFGLEDIKRLVMFVTGTDRLPVGDLRAFDFIISKLGEGPEAANLIPTASVCTSRLLLPEYQSLSQMETKMRLALENATGFGLG</sequence>
<dbReference type="Proteomes" id="UP000744676">
    <property type="component" value="Unassembled WGS sequence"/>
</dbReference>
<protein>
    <submittedName>
        <fullName evidence="1">Uncharacterized protein</fullName>
    </submittedName>
</protein>
<proteinExistence type="predicted"/>
<dbReference type="EMBL" id="QVQA01000043">
    <property type="protein sequence ID" value="KAF5098679.1"/>
    <property type="molecule type" value="Genomic_DNA"/>
</dbReference>
<name>A0ACB6V5G5_9ASCO</name>
<accession>A0ACB6V5G5</accession>
<gene>
    <name evidence="1" type="ORF">D0Z00_001932</name>
</gene>
<evidence type="ECO:0000313" key="1">
    <source>
        <dbReference type="EMBL" id="KAF5098679.1"/>
    </source>
</evidence>
<organism evidence="1 2">
    <name type="scientific">Geotrichum galactomycetum</name>
    <dbReference type="NCBI Taxonomy" id="27317"/>
    <lineage>
        <taxon>Eukaryota</taxon>
        <taxon>Fungi</taxon>
        <taxon>Dikarya</taxon>
        <taxon>Ascomycota</taxon>
        <taxon>Saccharomycotina</taxon>
        <taxon>Dipodascomycetes</taxon>
        <taxon>Dipodascales</taxon>
        <taxon>Dipodascaceae</taxon>
        <taxon>Geotrichum</taxon>
    </lineage>
</organism>
<reference evidence="1 2" key="1">
    <citation type="journal article" date="2020" name="Front. Microbiol.">
        <title>Phenotypic and Genetic Characterization of the Cheese Ripening Yeast Geotrichum candidum.</title>
        <authorList>
            <person name="Perkins V."/>
            <person name="Vignola S."/>
            <person name="Lessard M.H."/>
            <person name="Plante P.L."/>
            <person name="Corbeil J."/>
            <person name="Dugat-Bony E."/>
            <person name="Frenette M."/>
            <person name="Labrie S."/>
        </authorList>
    </citation>
    <scope>NUCLEOTIDE SEQUENCE [LARGE SCALE GENOMIC DNA]</scope>
    <source>
        <strain evidence="1 2">LMA-1147</strain>
    </source>
</reference>
<evidence type="ECO:0000313" key="2">
    <source>
        <dbReference type="Proteomes" id="UP000744676"/>
    </source>
</evidence>
<comment type="caution">
    <text evidence="1">The sequence shown here is derived from an EMBL/GenBank/DDBJ whole genome shotgun (WGS) entry which is preliminary data.</text>
</comment>